<dbReference type="InterPro" id="IPR003439">
    <property type="entry name" value="ABC_transporter-like_ATP-bd"/>
</dbReference>
<dbReference type="GO" id="GO:0005737">
    <property type="term" value="C:cytoplasm"/>
    <property type="evidence" value="ECO:0007669"/>
    <property type="project" value="UniProtKB-SubCell"/>
</dbReference>
<evidence type="ECO:0000256" key="10">
    <source>
        <dbReference type="ARBA" id="ARBA00023204"/>
    </source>
</evidence>
<keyword evidence="6" id="KW-0228">DNA excision</keyword>
<evidence type="ECO:0000256" key="9">
    <source>
        <dbReference type="ARBA" id="ARBA00023125"/>
    </source>
</evidence>
<evidence type="ECO:0000256" key="3">
    <source>
        <dbReference type="ARBA" id="ARBA00022737"/>
    </source>
</evidence>
<dbReference type="PROSITE" id="PS50893">
    <property type="entry name" value="ABC_TRANSPORTER_2"/>
    <property type="match status" value="1"/>
</dbReference>
<dbReference type="SUPFAM" id="SSF52540">
    <property type="entry name" value="P-loop containing nucleoside triphosphate hydrolases"/>
    <property type="match status" value="1"/>
</dbReference>
<keyword evidence="2" id="KW-0963">Cytoplasm</keyword>
<dbReference type="GO" id="GO:0016887">
    <property type="term" value="F:ATP hydrolysis activity"/>
    <property type="evidence" value="ECO:0007669"/>
    <property type="project" value="InterPro"/>
</dbReference>
<evidence type="ECO:0000256" key="4">
    <source>
        <dbReference type="ARBA" id="ARBA00022741"/>
    </source>
</evidence>
<dbReference type="AlphaFoldDB" id="A0A382LAL0"/>
<sequence>DHIVDVGPVAGLHGGEVTAQGSLHDIVAEKASLTGDFLSGREVIELPKSRRTTSGEKLIVRGARFNNLKDLTVEIPLGLFVCVAGVSGSGKSSLIDGVLKKAVANHLIPQSNQTPGEHDAIEGLKELDRLIEINQTPIGRTPRSNPATYTKMFDPIRDLFALVPESKARGYKKGRFSFNVKGGRCADCQGAGIQTIEMQFLSDVQIPCETCRGRRFNAETLQIFFKGKTIFDVLEMTVDEAAEFFSSQPKIHIILETLKEVGMGYVKLGQPSTTLSGGEAQRIKLAAELRKKSTGKTLYLLDEPTTGLHFHDIRLLLNCLNRLVEQGNTVLVIEHNLDVLKMADHIIELGPGGGNGGGELVCSGPPEKLAKKKTLTGRFLKKTLKGDPPISYQISQSTEADAV</sequence>
<protein>
    <recommendedName>
        <fullName evidence="11">ABC transporter domain-containing protein</fullName>
    </recommendedName>
</protein>
<dbReference type="PANTHER" id="PTHR43152">
    <property type="entry name" value="UVRABC SYSTEM PROTEIN A"/>
    <property type="match status" value="1"/>
</dbReference>
<evidence type="ECO:0000259" key="11">
    <source>
        <dbReference type="PROSITE" id="PS50893"/>
    </source>
</evidence>
<keyword evidence="7" id="KW-0067">ATP-binding</keyword>
<dbReference type="InterPro" id="IPR027417">
    <property type="entry name" value="P-loop_NTPase"/>
</dbReference>
<keyword evidence="3" id="KW-0677">Repeat</keyword>
<dbReference type="Gene3D" id="3.40.50.300">
    <property type="entry name" value="P-loop containing nucleotide triphosphate hydrolases"/>
    <property type="match status" value="2"/>
</dbReference>
<dbReference type="PROSITE" id="PS00211">
    <property type="entry name" value="ABC_TRANSPORTER_1"/>
    <property type="match status" value="1"/>
</dbReference>
<evidence type="ECO:0000256" key="2">
    <source>
        <dbReference type="ARBA" id="ARBA00022490"/>
    </source>
</evidence>
<feature type="domain" description="ABC transporter" evidence="11">
    <location>
        <begin position="53"/>
        <end position="376"/>
    </location>
</feature>
<keyword evidence="8" id="KW-0267">Excision nuclease</keyword>
<dbReference type="InterPro" id="IPR017871">
    <property type="entry name" value="ABC_transporter-like_CS"/>
</dbReference>
<keyword evidence="5" id="KW-0227">DNA damage</keyword>
<dbReference type="GO" id="GO:0004518">
    <property type="term" value="F:nuclease activity"/>
    <property type="evidence" value="ECO:0007669"/>
    <property type="project" value="UniProtKB-KW"/>
</dbReference>
<feature type="non-terminal residue" evidence="12">
    <location>
        <position position="403"/>
    </location>
</feature>
<comment type="subcellular location">
    <subcellularLocation>
        <location evidence="1">Cytoplasm</location>
    </subcellularLocation>
</comment>
<evidence type="ECO:0000256" key="1">
    <source>
        <dbReference type="ARBA" id="ARBA00004496"/>
    </source>
</evidence>
<evidence type="ECO:0000256" key="5">
    <source>
        <dbReference type="ARBA" id="ARBA00022763"/>
    </source>
</evidence>
<keyword evidence="9" id="KW-0238">DNA-binding</keyword>
<keyword evidence="4" id="KW-0547">Nucleotide-binding</keyword>
<dbReference type="EMBL" id="UINC01085902">
    <property type="protein sequence ID" value="SVC33858.1"/>
    <property type="molecule type" value="Genomic_DNA"/>
</dbReference>
<organism evidence="12">
    <name type="scientific">marine metagenome</name>
    <dbReference type="NCBI Taxonomy" id="408172"/>
    <lineage>
        <taxon>unclassified sequences</taxon>
        <taxon>metagenomes</taxon>
        <taxon>ecological metagenomes</taxon>
    </lineage>
</organism>
<reference evidence="12" key="1">
    <citation type="submission" date="2018-05" db="EMBL/GenBank/DDBJ databases">
        <authorList>
            <person name="Lanie J.A."/>
            <person name="Ng W.-L."/>
            <person name="Kazmierczak K.M."/>
            <person name="Andrzejewski T.M."/>
            <person name="Davidsen T.M."/>
            <person name="Wayne K.J."/>
            <person name="Tettelin H."/>
            <person name="Glass J.I."/>
            <person name="Rusch D."/>
            <person name="Podicherti R."/>
            <person name="Tsui H.-C.T."/>
            <person name="Winkler M.E."/>
        </authorList>
    </citation>
    <scope>NUCLEOTIDE SEQUENCE</scope>
</reference>
<evidence type="ECO:0000313" key="12">
    <source>
        <dbReference type="EMBL" id="SVC33858.1"/>
    </source>
</evidence>
<evidence type="ECO:0000256" key="6">
    <source>
        <dbReference type="ARBA" id="ARBA00022769"/>
    </source>
</evidence>
<keyword evidence="10" id="KW-0234">DNA repair</keyword>
<accession>A0A382LAL0</accession>
<feature type="non-terminal residue" evidence="12">
    <location>
        <position position="1"/>
    </location>
</feature>
<gene>
    <name evidence="12" type="ORF">METZ01_LOCUS286712</name>
</gene>
<evidence type="ECO:0000256" key="8">
    <source>
        <dbReference type="ARBA" id="ARBA00022881"/>
    </source>
</evidence>
<dbReference type="GO" id="GO:0005524">
    <property type="term" value="F:ATP binding"/>
    <property type="evidence" value="ECO:0007669"/>
    <property type="project" value="UniProtKB-KW"/>
</dbReference>
<dbReference type="GO" id="GO:0003677">
    <property type="term" value="F:DNA binding"/>
    <property type="evidence" value="ECO:0007669"/>
    <property type="project" value="UniProtKB-KW"/>
</dbReference>
<proteinExistence type="predicted"/>
<dbReference type="Pfam" id="PF00005">
    <property type="entry name" value="ABC_tran"/>
    <property type="match status" value="1"/>
</dbReference>
<dbReference type="PANTHER" id="PTHR43152:SF3">
    <property type="entry name" value="UVRABC SYSTEM PROTEIN A"/>
    <property type="match status" value="1"/>
</dbReference>
<dbReference type="Gene3D" id="1.20.1580.10">
    <property type="entry name" value="ABC transporter ATPase like domain"/>
    <property type="match status" value="1"/>
</dbReference>
<name>A0A382LAL0_9ZZZZ</name>
<evidence type="ECO:0000256" key="7">
    <source>
        <dbReference type="ARBA" id="ARBA00022840"/>
    </source>
</evidence>
<dbReference type="GO" id="GO:0006281">
    <property type="term" value="P:DNA repair"/>
    <property type="evidence" value="ECO:0007669"/>
    <property type="project" value="UniProtKB-KW"/>
</dbReference>